<evidence type="ECO:0000256" key="1">
    <source>
        <dbReference type="SAM" id="Phobius"/>
    </source>
</evidence>
<dbReference type="EMBL" id="CP036495">
    <property type="protein sequence ID" value="UZA70036.1"/>
    <property type="molecule type" value="Genomic_DNA"/>
</dbReference>
<keyword evidence="1" id="KW-1133">Transmembrane helix</keyword>
<reference evidence="2" key="1">
    <citation type="submission" date="2019-02" db="EMBL/GenBank/DDBJ databases">
        <authorList>
            <person name="Lutz S."/>
            <person name="Schori C."/>
            <person name="Ahrens C.H."/>
            <person name="Gueguen E."/>
        </authorList>
    </citation>
    <scope>NUCLEOTIDE SEQUENCE</scope>
    <source>
        <strain evidence="2">Psy35</strain>
    </source>
</reference>
<dbReference type="AlphaFoldDB" id="A0AA46VXR6"/>
<evidence type="ECO:0000313" key="3">
    <source>
        <dbReference type="Proteomes" id="UP001163644"/>
    </source>
</evidence>
<feature type="transmembrane region" description="Helical" evidence="1">
    <location>
        <begin position="47"/>
        <end position="65"/>
    </location>
</feature>
<evidence type="ECO:0000313" key="2">
    <source>
        <dbReference type="EMBL" id="UZA70036.1"/>
    </source>
</evidence>
<keyword evidence="1" id="KW-0472">Membrane</keyword>
<feature type="transmembrane region" description="Helical" evidence="1">
    <location>
        <begin position="6"/>
        <end position="35"/>
    </location>
</feature>
<sequence>MIPINPLAMMVGFLIFIFSQVLLGLLIACLLAFFIPRCRRYMLARRWRFGLMILCLTLASVPYVWSEVTEWRDWRAHNPRLEHEEVLGDLVLPAGTQVRLEYLEPFNDLSGNPVPYGLRSLKQANFDRTPGNVMGLRVRSLELWQGQGSATVETMAANDLQGWKCAPGEVEFHFPFGAPFNFSEWRLYGCTLAPGSTLGGIVWTGPVKVFSTENDGWEARAEDTDTSTSMLGMELRWLNMRLNGPYGDVLGWDGVLNREADFGPVHYPVGTEVRRYRQALLFNPPLETSALDRRTGTSIEADYSILQRVSGEVLGIRPNTQEGLQSFENIAIP</sequence>
<accession>A0AA46VXR6</accession>
<dbReference type="Proteomes" id="UP001163644">
    <property type="component" value="Chromosome"/>
</dbReference>
<protein>
    <submittedName>
        <fullName evidence="2">Uncharacterized protein</fullName>
    </submittedName>
</protein>
<gene>
    <name evidence="2" type="ORF">EZZ81_18085</name>
</gene>
<keyword evidence="1" id="KW-0812">Transmembrane</keyword>
<organism evidence="2 3">
    <name type="scientific">Pseudomonas viridiflava</name>
    <name type="common">Phytomonas viridiflava</name>
    <dbReference type="NCBI Taxonomy" id="33069"/>
    <lineage>
        <taxon>Bacteria</taxon>
        <taxon>Pseudomonadati</taxon>
        <taxon>Pseudomonadota</taxon>
        <taxon>Gammaproteobacteria</taxon>
        <taxon>Pseudomonadales</taxon>
        <taxon>Pseudomonadaceae</taxon>
        <taxon>Pseudomonas</taxon>
    </lineage>
</organism>
<proteinExistence type="predicted"/>
<name>A0AA46VXR6_PSEVI</name>